<proteinExistence type="predicted"/>
<organism evidence="2 3">
    <name type="scientific">Seminavis robusta</name>
    <dbReference type="NCBI Taxonomy" id="568900"/>
    <lineage>
        <taxon>Eukaryota</taxon>
        <taxon>Sar</taxon>
        <taxon>Stramenopiles</taxon>
        <taxon>Ochrophyta</taxon>
        <taxon>Bacillariophyta</taxon>
        <taxon>Bacillariophyceae</taxon>
        <taxon>Bacillariophycidae</taxon>
        <taxon>Naviculales</taxon>
        <taxon>Naviculaceae</taxon>
        <taxon>Seminavis</taxon>
    </lineage>
</organism>
<protein>
    <submittedName>
        <fullName evidence="2">Uncharacterized protein</fullName>
    </submittedName>
</protein>
<evidence type="ECO:0000313" key="3">
    <source>
        <dbReference type="Proteomes" id="UP001153069"/>
    </source>
</evidence>
<dbReference type="EMBL" id="CAICTM010000228">
    <property type="protein sequence ID" value="CAB9505376.1"/>
    <property type="molecule type" value="Genomic_DNA"/>
</dbReference>
<keyword evidence="1" id="KW-0472">Membrane</keyword>
<keyword evidence="1" id="KW-1133">Transmembrane helix</keyword>
<sequence length="341" mass="38827">MSYNKVPVDEDEAASIELSRLDVDSGPTSFATTNARKLSSSYRTGIALVVALLLVGLVHVLVTWNSWRVAIHAPHKVLEDLRQQPDNVEPHLTPSFCRDPNYMMEYYDRLSKYWKFTEFLEGLETWVVTHGGTGSGYLVGYMQGQAGINVWTGGTTHNSNYLCHLGNPAMVELVRPKSNKPILVLVGDFYRAFLSMDRRGWLKWNIAKNIFGEQWCELSYHDYINYNPRDPAGIKAMIAGFSKIPNVVFLKAPYTKESVMKAVQWMQLNHSQPELEQLFEGFEVHARQSNGSEVVPELVELFEPYQVLQRIFDEELPGVWNASDMPPALKQYLAHEKVRGL</sequence>
<accession>A0A9N8H8S4</accession>
<name>A0A9N8H8S4_9STRA</name>
<evidence type="ECO:0000313" key="2">
    <source>
        <dbReference type="EMBL" id="CAB9505376.1"/>
    </source>
</evidence>
<evidence type="ECO:0000256" key="1">
    <source>
        <dbReference type="SAM" id="Phobius"/>
    </source>
</evidence>
<gene>
    <name evidence="2" type="ORF">SEMRO_229_G092920.1</name>
</gene>
<comment type="caution">
    <text evidence="2">The sequence shown here is derived from an EMBL/GenBank/DDBJ whole genome shotgun (WGS) entry which is preliminary data.</text>
</comment>
<reference evidence="2" key="1">
    <citation type="submission" date="2020-06" db="EMBL/GenBank/DDBJ databases">
        <authorList>
            <consortium name="Plant Systems Biology data submission"/>
        </authorList>
    </citation>
    <scope>NUCLEOTIDE SEQUENCE</scope>
    <source>
        <strain evidence="2">D6</strain>
    </source>
</reference>
<dbReference type="AlphaFoldDB" id="A0A9N8H8S4"/>
<feature type="transmembrane region" description="Helical" evidence="1">
    <location>
        <begin position="46"/>
        <end position="67"/>
    </location>
</feature>
<dbReference type="Proteomes" id="UP001153069">
    <property type="component" value="Unassembled WGS sequence"/>
</dbReference>
<keyword evidence="1" id="KW-0812">Transmembrane</keyword>
<keyword evidence="3" id="KW-1185">Reference proteome</keyword>